<accession>A0A1M6LPJ2</accession>
<evidence type="ECO:0000313" key="3">
    <source>
        <dbReference type="EMBL" id="SHJ73090.1"/>
    </source>
</evidence>
<dbReference type="RefSeq" id="WP_159433241.1">
    <property type="nucleotide sequence ID" value="NZ_FQZB01000010.1"/>
</dbReference>
<dbReference type="OrthoDB" id="7181050at2"/>
<dbReference type="InterPro" id="IPR001447">
    <property type="entry name" value="Arylamine_N-AcTrfase"/>
</dbReference>
<dbReference type="PANTHER" id="PTHR11786:SF0">
    <property type="entry name" value="ARYLAMINE N-ACETYLTRANSFERASE 4-RELATED"/>
    <property type="match status" value="1"/>
</dbReference>
<proteinExistence type="inferred from homology"/>
<keyword evidence="3" id="KW-0808">Transferase</keyword>
<evidence type="ECO:0000313" key="4">
    <source>
        <dbReference type="Proteomes" id="UP000184310"/>
    </source>
</evidence>
<dbReference type="Gene3D" id="3.30.2140.20">
    <property type="match status" value="1"/>
</dbReference>
<evidence type="ECO:0000256" key="1">
    <source>
        <dbReference type="ARBA" id="ARBA00006547"/>
    </source>
</evidence>
<sequence length="256" mass="29902">MDKELFVKEYLKKINFHNNLNLDLETLKKIHIQHLLHIPFDNLDIVYNKKIELDADKVLNRIINGHRGGVCYELNGLALRLLKYIGFNVKCLSGQVSDKGTLFDHNFLMVELQNENWLFDVGLEQNFFEPLKFSINEVQKDKVGYFKIITHEDWGYKLLYSLDGNNYKTKYLFSLQERQIEDFKPYCAFFEASITSPFVNNKICAISTEEARISLKNDTLSITQSGVQSKTKIENNQEFVNKLKEIFNIDLNTITI</sequence>
<dbReference type="PANTHER" id="PTHR11786">
    <property type="entry name" value="N-HYDROXYARYLAMINE O-ACETYLTRANSFERASE"/>
    <property type="match status" value="1"/>
</dbReference>
<dbReference type="Proteomes" id="UP000184310">
    <property type="component" value="Unassembled WGS sequence"/>
</dbReference>
<evidence type="ECO:0000256" key="2">
    <source>
        <dbReference type="RuleBase" id="RU003452"/>
    </source>
</evidence>
<dbReference type="PRINTS" id="PR01543">
    <property type="entry name" value="ANATRNSFRASE"/>
</dbReference>
<reference evidence="3 4" key="1">
    <citation type="submission" date="2016-11" db="EMBL/GenBank/DDBJ databases">
        <authorList>
            <person name="Jaros S."/>
            <person name="Januszkiewicz K."/>
            <person name="Wedrychowicz H."/>
        </authorList>
    </citation>
    <scope>NUCLEOTIDE SEQUENCE [LARGE SCALE GENOMIC DNA]</scope>
    <source>
        <strain evidence="3 4">DSM 21758</strain>
    </source>
</reference>
<comment type="similarity">
    <text evidence="1 2">Belongs to the arylamine N-acetyltransferase family.</text>
</comment>
<dbReference type="AlphaFoldDB" id="A0A1M6LPJ2"/>
<keyword evidence="4" id="KW-1185">Reference proteome</keyword>
<gene>
    <name evidence="3" type="ORF">SAMN02745163_02449</name>
</gene>
<protein>
    <submittedName>
        <fullName evidence="3">N-hydroxyarylamine O-acetyltransferase</fullName>
    </submittedName>
</protein>
<dbReference type="EMBL" id="FQZB01000010">
    <property type="protein sequence ID" value="SHJ73090.1"/>
    <property type="molecule type" value="Genomic_DNA"/>
</dbReference>
<dbReference type="InterPro" id="IPR038765">
    <property type="entry name" value="Papain-like_cys_pep_sf"/>
</dbReference>
<name>A0A1M6LPJ2_9CLOT</name>
<dbReference type="STRING" id="1121302.SAMN02745163_02449"/>
<dbReference type="SUPFAM" id="SSF54001">
    <property type="entry name" value="Cysteine proteinases"/>
    <property type="match status" value="1"/>
</dbReference>
<dbReference type="GO" id="GO:0016407">
    <property type="term" value="F:acetyltransferase activity"/>
    <property type="evidence" value="ECO:0007669"/>
    <property type="project" value="InterPro"/>
</dbReference>
<dbReference type="Pfam" id="PF00797">
    <property type="entry name" value="Acetyltransf_2"/>
    <property type="match status" value="1"/>
</dbReference>
<dbReference type="InterPro" id="IPR053710">
    <property type="entry name" value="Arylamine_NAT_domain_sf"/>
</dbReference>
<organism evidence="3 4">
    <name type="scientific">Clostridium cavendishii DSM 21758</name>
    <dbReference type="NCBI Taxonomy" id="1121302"/>
    <lineage>
        <taxon>Bacteria</taxon>
        <taxon>Bacillati</taxon>
        <taxon>Bacillota</taxon>
        <taxon>Clostridia</taxon>
        <taxon>Eubacteriales</taxon>
        <taxon>Clostridiaceae</taxon>
        <taxon>Clostridium</taxon>
    </lineage>
</organism>